<dbReference type="InterPro" id="IPR027417">
    <property type="entry name" value="P-loop_NTPase"/>
</dbReference>
<dbReference type="PROSITE" id="PS50110">
    <property type="entry name" value="RESPONSE_REGULATORY"/>
    <property type="match status" value="1"/>
</dbReference>
<dbReference type="RefSeq" id="WP_349244133.1">
    <property type="nucleotide sequence ID" value="NZ_JASCXX010000006.1"/>
</dbReference>
<dbReference type="PANTHER" id="PTHR32071">
    <property type="entry name" value="TRANSCRIPTIONAL REGULATORY PROTEIN"/>
    <property type="match status" value="1"/>
</dbReference>
<dbReference type="Gene3D" id="1.10.10.60">
    <property type="entry name" value="Homeodomain-like"/>
    <property type="match status" value="1"/>
</dbReference>
<dbReference type="Pfam" id="PF00158">
    <property type="entry name" value="Sigma54_activat"/>
    <property type="match status" value="1"/>
</dbReference>
<dbReference type="Gene3D" id="3.40.50.2300">
    <property type="match status" value="1"/>
</dbReference>
<dbReference type="InterPro" id="IPR003593">
    <property type="entry name" value="AAA+_ATPase"/>
</dbReference>
<dbReference type="FunFam" id="3.40.50.300:FF:000006">
    <property type="entry name" value="DNA-binding transcriptional regulator NtrC"/>
    <property type="match status" value="1"/>
</dbReference>
<name>A0AAW6TWT0_9BACT</name>
<evidence type="ECO:0000259" key="8">
    <source>
        <dbReference type="PROSITE" id="PS50045"/>
    </source>
</evidence>
<keyword evidence="6" id="KW-0804">Transcription</keyword>
<evidence type="ECO:0000256" key="3">
    <source>
        <dbReference type="ARBA" id="ARBA00023015"/>
    </source>
</evidence>
<evidence type="ECO:0000256" key="2">
    <source>
        <dbReference type="ARBA" id="ARBA00022840"/>
    </source>
</evidence>
<feature type="domain" description="Response regulatory" evidence="9">
    <location>
        <begin position="10"/>
        <end position="129"/>
    </location>
</feature>
<dbReference type="Pfam" id="PF00072">
    <property type="entry name" value="Response_reg"/>
    <property type="match status" value="1"/>
</dbReference>
<keyword evidence="11" id="KW-1185">Reference proteome</keyword>
<keyword evidence="7" id="KW-0597">Phosphoprotein</keyword>
<dbReference type="EMBL" id="JASCXX010000006">
    <property type="protein sequence ID" value="MDI6448724.1"/>
    <property type="molecule type" value="Genomic_DNA"/>
</dbReference>
<dbReference type="SUPFAM" id="SSF52540">
    <property type="entry name" value="P-loop containing nucleoside triphosphate hydrolases"/>
    <property type="match status" value="1"/>
</dbReference>
<evidence type="ECO:0000256" key="5">
    <source>
        <dbReference type="ARBA" id="ARBA00023159"/>
    </source>
</evidence>
<evidence type="ECO:0000313" key="11">
    <source>
        <dbReference type="Proteomes" id="UP001431776"/>
    </source>
</evidence>
<dbReference type="PROSITE" id="PS00676">
    <property type="entry name" value="SIGMA54_INTERACT_2"/>
    <property type="match status" value="1"/>
</dbReference>
<keyword evidence="2" id="KW-0067">ATP-binding</keyword>
<dbReference type="Gene3D" id="3.40.50.300">
    <property type="entry name" value="P-loop containing nucleotide triphosphate hydrolases"/>
    <property type="match status" value="1"/>
</dbReference>
<dbReference type="InterPro" id="IPR011006">
    <property type="entry name" value="CheY-like_superfamily"/>
</dbReference>
<dbReference type="InterPro" id="IPR009057">
    <property type="entry name" value="Homeodomain-like_sf"/>
</dbReference>
<dbReference type="GO" id="GO:0043565">
    <property type="term" value="F:sequence-specific DNA binding"/>
    <property type="evidence" value="ECO:0007669"/>
    <property type="project" value="InterPro"/>
</dbReference>
<dbReference type="GO" id="GO:0006355">
    <property type="term" value="P:regulation of DNA-templated transcription"/>
    <property type="evidence" value="ECO:0007669"/>
    <property type="project" value="InterPro"/>
</dbReference>
<dbReference type="InterPro" id="IPR001789">
    <property type="entry name" value="Sig_transdc_resp-reg_receiver"/>
</dbReference>
<dbReference type="InterPro" id="IPR002078">
    <property type="entry name" value="Sigma_54_int"/>
</dbReference>
<dbReference type="CDD" id="cd00009">
    <property type="entry name" value="AAA"/>
    <property type="match status" value="1"/>
</dbReference>
<dbReference type="InterPro" id="IPR002197">
    <property type="entry name" value="HTH_Fis"/>
</dbReference>
<feature type="domain" description="Sigma-54 factor interaction" evidence="8">
    <location>
        <begin position="156"/>
        <end position="385"/>
    </location>
</feature>
<dbReference type="PANTHER" id="PTHR32071:SF57">
    <property type="entry name" value="C4-DICARBOXYLATE TRANSPORT TRANSCRIPTIONAL REGULATORY PROTEIN DCTD"/>
    <property type="match status" value="1"/>
</dbReference>
<comment type="caution">
    <text evidence="10">The sequence shown here is derived from an EMBL/GenBank/DDBJ whole genome shotgun (WGS) entry which is preliminary data.</text>
</comment>
<dbReference type="Pfam" id="PF02954">
    <property type="entry name" value="HTH_8"/>
    <property type="match status" value="1"/>
</dbReference>
<dbReference type="SUPFAM" id="SSF46689">
    <property type="entry name" value="Homeodomain-like"/>
    <property type="match status" value="1"/>
</dbReference>
<keyword evidence="3" id="KW-0805">Transcription regulation</keyword>
<dbReference type="Pfam" id="PF25601">
    <property type="entry name" value="AAA_lid_14"/>
    <property type="match status" value="1"/>
</dbReference>
<sequence>MSDSQAGHARILIGDDQPDVLRALRLLLKPEGYGIEAAGSVAEVLDAVRQRDFDVVLMDMNYVRGSTSGQEGLDLLFKIHQTDSTLPVVVMTAWSSVELAVEAMRRGARDFVTKPWKNERLLTVLRTQVELGRALRRGRQLEQENLLLRDDARPLLIARSRAMQPVLEVIARVGPSEANVLITGENGAGKGVVAQALHAASARKDATLVTVNSASIAETIFESELFGHVAGAFTDARTDRIGRFKLADGGTLFLDEIASIPVNLQSKLLRVLESGQFEPVGSSKTLHVDVRILSATNADIDEEVRGGRFRQDLLYRLQTIRVHVPPLRERREDIPLLAAHYLHRYAVRYRKDLTAFDAASMQVLLNYTWPGNVRQLDHTVERAVLMAQGPTVRAGDLGLEAAFDNRPALDEMTIEQAEQMLIRKALSRFQGDISHAAESLGLSRGALYRRMEKYDID</sequence>
<dbReference type="InterPro" id="IPR025944">
    <property type="entry name" value="Sigma_54_int_dom_CS"/>
</dbReference>
<dbReference type="SMART" id="SM00448">
    <property type="entry name" value="REC"/>
    <property type="match status" value="1"/>
</dbReference>
<proteinExistence type="predicted"/>
<gene>
    <name evidence="10" type="ORF">QJ522_06680</name>
</gene>
<organism evidence="10 11">
    <name type="scientific">Anaerobaca lacustris</name>
    <dbReference type="NCBI Taxonomy" id="3044600"/>
    <lineage>
        <taxon>Bacteria</taxon>
        <taxon>Pseudomonadati</taxon>
        <taxon>Planctomycetota</taxon>
        <taxon>Phycisphaerae</taxon>
        <taxon>Sedimentisphaerales</taxon>
        <taxon>Anaerobacaceae</taxon>
        <taxon>Anaerobaca</taxon>
    </lineage>
</organism>
<dbReference type="InterPro" id="IPR058031">
    <property type="entry name" value="AAA_lid_NorR"/>
</dbReference>
<evidence type="ECO:0000256" key="1">
    <source>
        <dbReference type="ARBA" id="ARBA00022741"/>
    </source>
</evidence>
<dbReference type="FunFam" id="1.10.8.60:FF:000014">
    <property type="entry name" value="DNA-binding transcriptional regulator NtrC"/>
    <property type="match status" value="1"/>
</dbReference>
<reference evidence="10" key="1">
    <citation type="submission" date="2023-05" db="EMBL/GenBank/DDBJ databases">
        <title>Anaerotaeda fermentans gen. nov., sp. nov., a novel anaerobic planctomycete of the new family within the order Sedimentisphaerales isolated from Taman Peninsula, Russia.</title>
        <authorList>
            <person name="Khomyakova M.A."/>
            <person name="Merkel A.Y."/>
            <person name="Slobodkin A.I."/>
        </authorList>
    </citation>
    <scope>NUCLEOTIDE SEQUENCE</scope>
    <source>
        <strain evidence="10">M17dextr</strain>
    </source>
</reference>
<dbReference type="Proteomes" id="UP001431776">
    <property type="component" value="Unassembled WGS sequence"/>
</dbReference>
<dbReference type="SMART" id="SM00382">
    <property type="entry name" value="AAA"/>
    <property type="match status" value="1"/>
</dbReference>
<accession>A0AAW6TWT0</accession>
<evidence type="ECO:0000313" key="10">
    <source>
        <dbReference type="EMBL" id="MDI6448724.1"/>
    </source>
</evidence>
<keyword evidence="5" id="KW-0010">Activator</keyword>
<dbReference type="Gene3D" id="1.10.8.60">
    <property type="match status" value="1"/>
</dbReference>
<dbReference type="AlphaFoldDB" id="A0AAW6TWT0"/>
<dbReference type="GO" id="GO:0005524">
    <property type="term" value="F:ATP binding"/>
    <property type="evidence" value="ECO:0007669"/>
    <property type="project" value="UniProtKB-KW"/>
</dbReference>
<dbReference type="PRINTS" id="PR01590">
    <property type="entry name" value="HTHFIS"/>
</dbReference>
<protein>
    <submittedName>
        <fullName evidence="10">Sigma-54 dependent transcriptional regulator</fullName>
    </submittedName>
</protein>
<dbReference type="GO" id="GO:0000160">
    <property type="term" value="P:phosphorelay signal transduction system"/>
    <property type="evidence" value="ECO:0007669"/>
    <property type="project" value="InterPro"/>
</dbReference>
<keyword evidence="1" id="KW-0547">Nucleotide-binding</keyword>
<evidence type="ECO:0000256" key="4">
    <source>
        <dbReference type="ARBA" id="ARBA00023125"/>
    </source>
</evidence>
<evidence type="ECO:0000256" key="7">
    <source>
        <dbReference type="PROSITE-ProRule" id="PRU00169"/>
    </source>
</evidence>
<dbReference type="PROSITE" id="PS50045">
    <property type="entry name" value="SIGMA54_INTERACT_4"/>
    <property type="match status" value="1"/>
</dbReference>
<keyword evidence="4" id="KW-0238">DNA-binding</keyword>
<evidence type="ECO:0000256" key="6">
    <source>
        <dbReference type="ARBA" id="ARBA00023163"/>
    </source>
</evidence>
<feature type="modified residue" description="4-aspartylphosphate" evidence="7">
    <location>
        <position position="59"/>
    </location>
</feature>
<dbReference type="SUPFAM" id="SSF52172">
    <property type="entry name" value="CheY-like"/>
    <property type="match status" value="1"/>
</dbReference>
<dbReference type="InterPro" id="IPR025943">
    <property type="entry name" value="Sigma_54_int_dom_ATP-bd_2"/>
</dbReference>
<dbReference type="PROSITE" id="PS00688">
    <property type="entry name" value="SIGMA54_INTERACT_3"/>
    <property type="match status" value="1"/>
</dbReference>
<evidence type="ECO:0000259" key="9">
    <source>
        <dbReference type="PROSITE" id="PS50110"/>
    </source>
</evidence>